<accession>A0A1Q2MIS0</accession>
<name>A0A1Q2MIS0_9BACT</name>
<proteinExistence type="predicted"/>
<gene>
    <name evidence="1" type="ORF">SMSP2_02949</name>
</gene>
<dbReference type="Proteomes" id="UP000188181">
    <property type="component" value="Chromosome"/>
</dbReference>
<dbReference type="RefSeq" id="WP_146684739.1">
    <property type="nucleotide sequence ID" value="NZ_CP019646.1"/>
</dbReference>
<keyword evidence="2" id="KW-1185">Reference proteome</keyword>
<evidence type="ECO:0000313" key="1">
    <source>
        <dbReference type="EMBL" id="AQQ72559.1"/>
    </source>
</evidence>
<reference evidence="2" key="1">
    <citation type="submission" date="2017-02" db="EMBL/GenBank/DDBJ databases">
        <title>Comparative genomics and description of representatives of a novel lineage of planctomycetes thriving in anoxic sediments.</title>
        <authorList>
            <person name="Spring S."/>
            <person name="Bunk B."/>
            <person name="Sproer C."/>
        </authorList>
    </citation>
    <scope>NUCLEOTIDE SEQUENCE [LARGE SCALE GENOMIC DNA]</scope>
    <source>
        <strain evidence="2">SM-Chi-D1</strain>
    </source>
</reference>
<sequence>MLEDKLSRCPKCGSENVVPIVYGRTTFEMAKQEKAGEIHIGGESIENDGSKWYCNDCGYKWGGKSSLL</sequence>
<dbReference type="KEGG" id="pbas:SMSP2_02949"/>
<dbReference type="AlphaFoldDB" id="A0A1Q2MIS0"/>
<dbReference type="OrthoDB" id="1373641at2"/>
<dbReference type="EMBL" id="CP019646">
    <property type="protein sequence ID" value="AQQ72559.1"/>
    <property type="molecule type" value="Genomic_DNA"/>
</dbReference>
<evidence type="ECO:0000313" key="2">
    <source>
        <dbReference type="Proteomes" id="UP000188181"/>
    </source>
</evidence>
<organism evidence="1 2">
    <name type="scientific">Limihaloglobus sulfuriphilus</name>
    <dbReference type="NCBI Taxonomy" id="1851148"/>
    <lineage>
        <taxon>Bacteria</taxon>
        <taxon>Pseudomonadati</taxon>
        <taxon>Planctomycetota</taxon>
        <taxon>Phycisphaerae</taxon>
        <taxon>Sedimentisphaerales</taxon>
        <taxon>Sedimentisphaeraceae</taxon>
        <taxon>Limihaloglobus</taxon>
    </lineage>
</organism>
<protein>
    <submittedName>
        <fullName evidence="1">Uncharacterized protein</fullName>
    </submittedName>
</protein>